<evidence type="ECO:0000256" key="6">
    <source>
        <dbReference type="ARBA" id="ARBA00022801"/>
    </source>
</evidence>
<dbReference type="AlphaFoldDB" id="A0A8H2Y6G4"/>
<evidence type="ECO:0000256" key="9">
    <source>
        <dbReference type="ARBA" id="ARBA00023277"/>
    </source>
</evidence>
<evidence type="ECO:0000256" key="12">
    <source>
        <dbReference type="PROSITE-ProRule" id="PRU00175"/>
    </source>
</evidence>
<dbReference type="InterPro" id="IPR046336">
    <property type="entry name" value="Lon_prtase_N_sf"/>
</dbReference>
<dbReference type="EMBL" id="CAJMWW010000092">
    <property type="protein sequence ID" value="CAE6439511.1"/>
    <property type="molecule type" value="Genomic_DNA"/>
</dbReference>
<feature type="domain" description="Lon N-terminal" evidence="15">
    <location>
        <begin position="396"/>
        <end position="624"/>
    </location>
</feature>
<dbReference type="PANTHER" id="PTHR22298">
    <property type="entry name" value="ENDO-1,4-BETA-GLUCANASE"/>
    <property type="match status" value="1"/>
</dbReference>
<evidence type="ECO:0000256" key="3">
    <source>
        <dbReference type="ARBA" id="ARBA00012601"/>
    </source>
</evidence>
<feature type="region of interest" description="Disordered" evidence="13">
    <location>
        <begin position="1"/>
        <end position="115"/>
    </location>
</feature>
<dbReference type="Gene3D" id="2.30.130.40">
    <property type="entry name" value="LON domain-like"/>
    <property type="match status" value="1"/>
</dbReference>
<dbReference type="Gene3D" id="1.20.58.1480">
    <property type="match status" value="1"/>
</dbReference>
<feature type="domain" description="RING-type" evidence="14">
    <location>
        <begin position="325"/>
        <end position="363"/>
    </location>
</feature>
<dbReference type="Proteomes" id="UP000663841">
    <property type="component" value="Unassembled WGS sequence"/>
</dbReference>
<dbReference type="InterPro" id="IPR001701">
    <property type="entry name" value="Glyco_hydro_9"/>
</dbReference>
<dbReference type="Gene3D" id="1.50.10.10">
    <property type="match status" value="1"/>
</dbReference>
<evidence type="ECO:0000259" key="15">
    <source>
        <dbReference type="PROSITE" id="PS51787"/>
    </source>
</evidence>
<gene>
    <name evidence="16" type="ORF">RDB_LOCUS91779</name>
</gene>
<comment type="caution">
    <text evidence="16">The sequence shown here is derived from an EMBL/GenBank/DDBJ whole genome shotgun (WGS) entry which is preliminary data.</text>
</comment>
<sequence>MQKNSDDEHKGEEKAPLSARPAAPRRTPPGEGNVGSRAQIATSCSQAECNHESTGASKLDNEPNSSSRSMAVPPKNRENRPSGAPSSSSHAHMAGSPPAPPAPLPLPLPAMPSETDATPLRPSLLLPLLRCALCRLLLTAPTTLNCGHTICSKHMSEPTASRDEAPGSSVPEPSFGQCPVDGCKPRQPARVHMIGRLNQVSRTGITITPAQSASSPSEPSPTRVVKLDVAVSKLLELITTAARRNAAPAEPPTHREDSPATDDESTRPGPRRSPPPDRSSRESSQSPPRPRKKARTHPPAHTPTGLPDPSSSLSFEKELLNELTCEICFMLLCNPITTPCQHTFCSSCLERSLDHSTKCPLCRLDLPPNAYFYQHAHNEVIVQIIAKAFPTLLEERVAIADTDGRDSRLDTPIFVCQLSYPGMPTLLHFFEPRYRLMLRRCLASPTPRFGMVMPRQNANNTDGNDYGTMLEIKNVQMLSDGRSMVETYGTFRFRILERGNLDGYLVGRIERIDDYAPEVEAEIERIAMMNPSEDDVTIRGIERSNQELVDICRRFLDQLRNGTAPWVVQRLNNTYGPMPNDVASFSFWVALVLPIDEQEKAKLLPIRSPRMRLRLVVHWIEQLNNNWWFSSGLGGSIARAVLAVTALDKTDIKTNCTVLSLISLLVMPRVLATTLLALHAAAQLALAQNPENKANSVVPYQVPAEPKYDYAEVLHKVPPVNSLAKPKANFRQSLLFYHAQRSGKLGPNRRLAWRGDSCFDCIGPNGEDLSGGYFEAANTMKWGLPLAWTLTQLSFNVHVFSEAMQAVNEYDEALEGIKWGTDYLVNCISSPDQFVGHLGVSAIGETDIDFGYFGPAEEYEMWAPRGIKRSDGIAYINSTNPSSEILGESAAALAAASVVFATKDKAYSDKLRGHAVDLYTRAVTHQGSYMKSTHPNLQTLKSWYPSTIFEDELAWSAAWLYVATGDEQWRRTADEWIAKAGGHLGEYSWDEKLPGVHMLLYLQTKNETYKAGVEQYFNTYRPDGTVKQTAKGLSFFYGWGSLRYASNVGFIMMAYSKAIGYDNPNATWPRQYAAQQINYALGDSGRSWVVGFGKDSPVRPYHKSSYNSFIDYPMRGQDNGAQGEDFLFSSTVNRFILYGALEGGPAWNDTFKDDRSSYEYTDEYHAPYFALFQFKAFTDCGLDLGWSHPNASNPPQWPEDDCYHTCNTNCVKTVPENENNAGNTNPEPSGSTGAAMASATAQGWTIGIFVSSVLGALALL</sequence>
<evidence type="ECO:0000256" key="11">
    <source>
        <dbReference type="ARBA" id="ARBA00023326"/>
    </source>
</evidence>
<feature type="compositionally biased region" description="Low complexity" evidence="13">
    <location>
        <begin position="81"/>
        <end position="96"/>
    </location>
</feature>
<dbReference type="InterPro" id="IPR008928">
    <property type="entry name" value="6-hairpin_glycosidase_sf"/>
</dbReference>
<dbReference type="SMART" id="SM00184">
    <property type="entry name" value="RING"/>
    <property type="match status" value="2"/>
</dbReference>
<feature type="compositionally biased region" description="Low complexity" evidence="13">
    <location>
        <begin position="16"/>
        <end position="25"/>
    </location>
</feature>
<protein>
    <recommendedName>
        <fullName evidence="3">cellulase</fullName>
        <ecNumber evidence="3">3.2.1.4</ecNumber>
    </recommendedName>
</protein>
<dbReference type="GO" id="GO:0008270">
    <property type="term" value="F:zinc ion binding"/>
    <property type="evidence" value="ECO:0007669"/>
    <property type="project" value="UniProtKB-KW"/>
</dbReference>
<keyword evidence="7" id="KW-0862">Zinc</keyword>
<evidence type="ECO:0000256" key="5">
    <source>
        <dbReference type="ARBA" id="ARBA00022771"/>
    </source>
</evidence>
<evidence type="ECO:0000256" key="13">
    <source>
        <dbReference type="SAM" id="MobiDB-lite"/>
    </source>
</evidence>
<evidence type="ECO:0000313" key="16">
    <source>
        <dbReference type="EMBL" id="CAE6439511.1"/>
    </source>
</evidence>
<name>A0A8H2Y6G4_9AGAM</name>
<keyword evidence="10" id="KW-0326">Glycosidase</keyword>
<dbReference type="InterPro" id="IPR015947">
    <property type="entry name" value="PUA-like_sf"/>
</dbReference>
<comment type="similarity">
    <text evidence="2">Belongs to the glycosyl hydrolase 9 (cellulase E) family.</text>
</comment>
<evidence type="ECO:0000256" key="4">
    <source>
        <dbReference type="ARBA" id="ARBA00022723"/>
    </source>
</evidence>
<dbReference type="SMART" id="SM00464">
    <property type="entry name" value="LON"/>
    <property type="match status" value="1"/>
</dbReference>
<accession>A0A8H2Y6G4</accession>
<feature type="compositionally biased region" description="Basic and acidic residues" evidence="13">
    <location>
        <begin position="1"/>
        <end position="15"/>
    </location>
</feature>
<proteinExistence type="inferred from homology"/>
<dbReference type="PROSITE" id="PS00518">
    <property type="entry name" value="ZF_RING_1"/>
    <property type="match status" value="1"/>
</dbReference>
<dbReference type="SUPFAM" id="SSF88697">
    <property type="entry name" value="PUA domain-like"/>
    <property type="match status" value="1"/>
</dbReference>
<feature type="region of interest" description="Disordered" evidence="13">
    <location>
        <begin position="242"/>
        <end position="313"/>
    </location>
</feature>
<evidence type="ECO:0000256" key="2">
    <source>
        <dbReference type="ARBA" id="ARBA00007072"/>
    </source>
</evidence>
<evidence type="ECO:0000256" key="7">
    <source>
        <dbReference type="ARBA" id="ARBA00022833"/>
    </source>
</evidence>
<dbReference type="SUPFAM" id="SSF48208">
    <property type="entry name" value="Six-hairpin glycosidases"/>
    <property type="match status" value="1"/>
</dbReference>
<dbReference type="PROSITE" id="PS50089">
    <property type="entry name" value="ZF_RING_2"/>
    <property type="match status" value="1"/>
</dbReference>
<feature type="region of interest" description="Disordered" evidence="13">
    <location>
        <begin position="1215"/>
        <end position="1234"/>
    </location>
</feature>
<keyword evidence="4" id="KW-0479">Metal-binding</keyword>
<dbReference type="InterPro" id="IPR012341">
    <property type="entry name" value="6hp_glycosidase-like_sf"/>
</dbReference>
<comment type="catalytic activity">
    <reaction evidence="1">
        <text>Endohydrolysis of (1-&gt;4)-beta-D-glucosidic linkages in cellulose, lichenin and cereal beta-D-glucans.</text>
        <dbReference type="EC" id="3.2.1.4"/>
    </reaction>
</comment>
<dbReference type="GO" id="GO:0030245">
    <property type="term" value="P:cellulose catabolic process"/>
    <property type="evidence" value="ECO:0007669"/>
    <property type="project" value="UniProtKB-KW"/>
</dbReference>
<dbReference type="Pfam" id="PF02190">
    <property type="entry name" value="LON_substr_bdg"/>
    <property type="match status" value="1"/>
</dbReference>
<evidence type="ECO:0000313" key="17">
    <source>
        <dbReference type="Proteomes" id="UP000663841"/>
    </source>
</evidence>
<dbReference type="InterPro" id="IPR017907">
    <property type="entry name" value="Znf_RING_CS"/>
</dbReference>
<dbReference type="Pfam" id="PF00759">
    <property type="entry name" value="Glyco_hydro_9"/>
    <property type="match status" value="1"/>
</dbReference>
<keyword evidence="11" id="KW-0624">Polysaccharide degradation</keyword>
<evidence type="ECO:0000256" key="1">
    <source>
        <dbReference type="ARBA" id="ARBA00000966"/>
    </source>
</evidence>
<evidence type="ECO:0000256" key="10">
    <source>
        <dbReference type="ARBA" id="ARBA00023295"/>
    </source>
</evidence>
<dbReference type="GO" id="GO:0008810">
    <property type="term" value="F:cellulase activity"/>
    <property type="evidence" value="ECO:0007669"/>
    <property type="project" value="UniProtKB-EC"/>
</dbReference>
<feature type="compositionally biased region" description="Polar residues" evidence="13">
    <location>
        <begin position="39"/>
        <end position="69"/>
    </location>
</feature>
<keyword evidence="5 12" id="KW-0863">Zinc-finger</keyword>
<dbReference type="InterPro" id="IPR001841">
    <property type="entry name" value="Znf_RING"/>
</dbReference>
<evidence type="ECO:0000256" key="8">
    <source>
        <dbReference type="ARBA" id="ARBA00023001"/>
    </source>
</evidence>
<keyword evidence="8" id="KW-0136">Cellulose degradation</keyword>
<dbReference type="EC" id="3.2.1.4" evidence="3"/>
<dbReference type="PROSITE" id="PS51787">
    <property type="entry name" value="LON_N"/>
    <property type="match status" value="1"/>
</dbReference>
<dbReference type="Gene3D" id="3.30.40.10">
    <property type="entry name" value="Zinc/RING finger domain, C3HC4 (zinc finger)"/>
    <property type="match status" value="2"/>
</dbReference>
<feature type="region of interest" description="Disordered" evidence="13">
    <location>
        <begin position="157"/>
        <end position="177"/>
    </location>
</feature>
<keyword evidence="6" id="KW-0378">Hydrolase</keyword>
<keyword evidence="9" id="KW-0119">Carbohydrate metabolism</keyword>
<dbReference type="Pfam" id="PF13923">
    <property type="entry name" value="zf-C3HC4_2"/>
    <property type="match status" value="1"/>
</dbReference>
<dbReference type="CDD" id="cd16514">
    <property type="entry name" value="RING-HC_LONFs_rpt2"/>
    <property type="match status" value="1"/>
</dbReference>
<feature type="compositionally biased region" description="Pro residues" evidence="13">
    <location>
        <begin position="97"/>
        <end position="110"/>
    </location>
</feature>
<evidence type="ECO:0000259" key="14">
    <source>
        <dbReference type="PROSITE" id="PS50089"/>
    </source>
</evidence>
<reference evidence="16" key="1">
    <citation type="submission" date="2021-01" db="EMBL/GenBank/DDBJ databases">
        <authorList>
            <person name="Kaushik A."/>
        </authorList>
    </citation>
    <scope>NUCLEOTIDE SEQUENCE</scope>
    <source>
        <strain evidence="16">AG3-T5</strain>
    </source>
</reference>
<dbReference type="InterPro" id="IPR003111">
    <property type="entry name" value="Lon_prtase_N"/>
</dbReference>
<dbReference type="SUPFAM" id="SSF57850">
    <property type="entry name" value="RING/U-box"/>
    <property type="match status" value="1"/>
</dbReference>
<dbReference type="InterPro" id="IPR013083">
    <property type="entry name" value="Znf_RING/FYVE/PHD"/>
</dbReference>
<feature type="compositionally biased region" description="Basic residues" evidence="13">
    <location>
        <begin position="289"/>
        <end position="298"/>
    </location>
</feature>
<feature type="compositionally biased region" description="Polar residues" evidence="13">
    <location>
        <begin position="1215"/>
        <end position="1228"/>
    </location>
</feature>
<organism evidence="16 17">
    <name type="scientific">Rhizoctonia solani</name>
    <dbReference type="NCBI Taxonomy" id="456999"/>
    <lineage>
        <taxon>Eukaryota</taxon>
        <taxon>Fungi</taxon>
        <taxon>Dikarya</taxon>
        <taxon>Basidiomycota</taxon>
        <taxon>Agaricomycotina</taxon>
        <taxon>Agaricomycetes</taxon>
        <taxon>Cantharellales</taxon>
        <taxon>Ceratobasidiaceae</taxon>
        <taxon>Rhizoctonia</taxon>
    </lineage>
</organism>